<dbReference type="NCBIfam" id="TIGR00041">
    <property type="entry name" value="DTMP_kinase"/>
    <property type="match status" value="1"/>
</dbReference>
<dbReference type="GO" id="GO:0005737">
    <property type="term" value="C:cytoplasm"/>
    <property type="evidence" value="ECO:0007669"/>
    <property type="project" value="TreeGrafter"/>
</dbReference>
<evidence type="ECO:0000256" key="7">
    <source>
        <dbReference type="ARBA" id="ARBA00022777"/>
    </source>
</evidence>
<dbReference type="GO" id="GO:0004798">
    <property type="term" value="F:dTMP kinase activity"/>
    <property type="evidence" value="ECO:0007669"/>
    <property type="project" value="UniProtKB-UniRule"/>
</dbReference>
<dbReference type="InterPro" id="IPR018094">
    <property type="entry name" value="Thymidylate_kinase"/>
</dbReference>
<evidence type="ECO:0000256" key="6">
    <source>
        <dbReference type="ARBA" id="ARBA00022741"/>
    </source>
</evidence>
<feature type="domain" description="Thymidylate kinase-like" evidence="11">
    <location>
        <begin position="10"/>
        <end position="191"/>
    </location>
</feature>
<dbReference type="HOGENOM" id="CLU_049131_1_3_9"/>
<dbReference type="PANTHER" id="PTHR10344:SF4">
    <property type="entry name" value="UMP-CMP KINASE 2, MITOCHONDRIAL"/>
    <property type="match status" value="1"/>
</dbReference>
<keyword evidence="4 10" id="KW-0808">Transferase</keyword>
<proteinExistence type="inferred from homology"/>
<feature type="binding site" evidence="10">
    <location>
        <begin position="10"/>
        <end position="17"/>
    </location>
    <ligand>
        <name>ATP</name>
        <dbReference type="ChEBI" id="CHEBI:30616"/>
    </ligand>
</feature>
<dbReference type="InterPro" id="IPR027417">
    <property type="entry name" value="P-loop_NTPase"/>
</dbReference>
<evidence type="ECO:0000256" key="8">
    <source>
        <dbReference type="ARBA" id="ARBA00022840"/>
    </source>
</evidence>
<dbReference type="Gene3D" id="3.40.50.300">
    <property type="entry name" value="P-loop containing nucleotide triphosphate hydrolases"/>
    <property type="match status" value="1"/>
</dbReference>
<evidence type="ECO:0000256" key="2">
    <source>
        <dbReference type="ARBA" id="ARBA00012980"/>
    </source>
</evidence>
<dbReference type="Pfam" id="PF02223">
    <property type="entry name" value="Thymidylate_kin"/>
    <property type="match status" value="1"/>
</dbReference>
<comment type="function">
    <text evidence="10">Phosphorylation of dTMP to form dTDP in both de novo and salvage pathways of dTTP synthesis.</text>
</comment>
<evidence type="ECO:0000313" key="13">
    <source>
        <dbReference type="Proteomes" id="UP000032633"/>
    </source>
</evidence>
<dbReference type="PATRIC" id="fig|1126833.4.peg.26"/>
<dbReference type="SUPFAM" id="SSF52540">
    <property type="entry name" value="P-loop containing nucleoside triphosphate hydrolases"/>
    <property type="match status" value="1"/>
</dbReference>
<dbReference type="GO" id="GO:0005524">
    <property type="term" value="F:ATP binding"/>
    <property type="evidence" value="ECO:0007669"/>
    <property type="project" value="UniProtKB-UniRule"/>
</dbReference>
<evidence type="ECO:0000256" key="3">
    <source>
        <dbReference type="ARBA" id="ARBA00017144"/>
    </source>
</evidence>
<keyword evidence="13" id="KW-1185">Reference proteome</keyword>
<dbReference type="EMBL" id="CP011058">
    <property type="protein sequence ID" value="AJY73322.1"/>
    <property type="molecule type" value="Genomic_DNA"/>
</dbReference>
<dbReference type="HAMAP" id="MF_00165">
    <property type="entry name" value="Thymidylate_kinase"/>
    <property type="match status" value="1"/>
</dbReference>
<keyword evidence="7 10" id="KW-0418">Kinase</keyword>
<comment type="catalytic activity">
    <reaction evidence="9 10">
        <text>dTMP + ATP = dTDP + ADP</text>
        <dbReference type="Rhea" id="RHEA:13517"/>
        <dbReference type="ChEBI" id="CHEBI:30616"/>
        <dbReference type="ChEBI" id="CHEBI:58369"/>
        <dbReference type="ChEBI" id="CHEBI:63528"/>
        <dbReference type="ChEBI" id="CHEBI:456216"/>
        <dbReference type="EC" id="2.7.4.9"/>
    </reaction>
</comment>
<dbReference type="GO" id="GO:0006227">
    <property type="term" value="P:dUDP biosynthetic process"/>
    <property type="evidence" value="ECO:0007669"/>
    <property type="project" value="TreeGrafter"/>
</dbReference>
<reference evidence="13" key="2">
    <citation type="submission" date="2015-03" db="EMBL/GenBank/DDBJ databases">
        <title>Genome sequence of Paenibacillus beijingensis strain DSM 24997T.</title>
        <authorList>
            <person name="Kwak Y."/>
            <person name="Shin J.-H."/>
        </authorList>
    </citation>
    <scope>NUCLEOTIDE SEQUENCE [LARGE SCALE GENOMIC DNA]</scope>
    <source>
        <strain evidence="13">DSM 24997</strain>
    </source>
</reference>
<name>A0A0D5NEC9_9BACL</name>
<dbReference type="GO" id="GO:0006235">
    <property type="term" value="P:dTTP biosynthetic process"/>
    <property type="evidence" value="ECO:0007669"/>
    <property type="project" value="UniProtKB-UniRule"/>
</dbReference>
<dbReference type="Proteomes" id="UP000032633">
    <property type="component" value="Chromosome"/>
</dbReference>
<dbReference type="InterPro" id="IPR039430">
    <property type="entry name" value="Thymidylate_kin-like_dom"/>
</dbReference>
<keyword evidence="5 10" id="KW-0545">Nucleotide biosynthesis</keyword>
<keyword evidence="8 10" id="KW-0067">ATP-binding</keyword>
<dbReference type="AlphaFoldDB" id="A0A0D5NEC9"/>
<evidence type="ECO:0000256" key="5">
    <source>
        <dbReference type="ARBA" id="ARBA00022727"/>
    </source>
</evidence>
<evidence type="ECO:0000256" key="10">
    <source>
        <dbReference type="HAMAP-Rule" id="MF_00165"/>
    </source>
</evidence>
<dbReference type="KEGG" id="pbj:VN24_00105"/>
<evidence type="ECO:0000256" key="1">
    <source>
        <dbReference type="ARBA" id="ARBA00009776"/>
    </source>
</evidence>
<gene>
    <name evidence="10" type="primary">tmk</name>
    <name evidence="12" type="ORF">VN24_00105</name>
</gene>
<accession>A0A0D5NEC9</accession>
<organism evidence="12 13">
    <name type="scientific">Paenibacillus beijingensis</name>
    <dbReference type="NCBI Taxonomy" id="1126833"/>
    <lineage>
        <taxon>Bacteria</taxon>
        <taxon>Bacillati</taxon>
        <taxon>Bacillota</taxon>
        <taxon>Bacilli</taxon>
        <taxon>Bacillales</taxon>
        <taxon>Paenibacillaceae</taxon>
        <taxon>Paenibacillus</taxon>
    </lineage>
</organism>
<evidence type="ECO:0000259" key="11">
    <source>
        <dbReference type="Pfam" id="PF02223"/>
    </source>
</evidence>
<dbReference type="CDD" id="cd01672">
    <property type="entry name" value="TMPK"/>
    <property type="match status" value="1"/>
</dbReference>
<reference evidence="12 13" key="1">
    <citation type="journal article" date="2015" name="J. Biotechnol.">
        <title>Complete genome sequence of Paenibacillus beijingensis 7188(T) (=DSM 24997(T)), a novel rhizobacterium from jujube garden soil.</title>
        <authorList>
            <person name="Kwak Y."/>
            <person name="Shin J.H."/>
        </authorList>
    </citation>
    <scope>NUCLEOTIDE SEQUENCE [LARGE SCALE GENOMIC DNA]</scope>
    <source>
        <strain evidence="12 13">DSM 24997</strain>
    </source>
</reference>
<dbReference type="GO" id="GO:0006233">
    <property type="term" value="P:dTDP biosynthetic process"/>
    <property type="evidence" value="ECO:0007669"/>
    <property type="project" value="InterPro"/>
</dbReference>
<dbReference type="EC" id="2.7.4.9" evidence="2 10"/>
<dbReference type="STRING" id="1126833.VN24_00105"/>
<evidence type="ECO:0000313" key="12">
    <source>
        <dbReference type="EMBL" id="AJY73322.1"/>
    </source>
</evidence>
<comment type="similarity">
    <text evidence="1 10">Belongs to the thymidylate kinase family.</text>
</comment>
<protein>
    <recommendedName>
        <fullName evidence="3 10">Thymidylate kinase</fullName>
        <ecNumber evidence="2 10">2.7.4.9</ecNumber>
    </recommendedName>
    <alternativeName>
        <fullName evidence="10">dTMP kinase</fullName>
    </alternativeName>
</protein>
<keyword evidence="6 10" id="KW-0547">Nucleotide-binding</keyword>
<dbReference type="RefSeq" id="WP_045668757.1">
    <property type="nucleotide sequence ID" value="NZ_CP011058.1"/>
</dbReference>
<evidence type="ECO:0000256" key="9">
    <source>
        <dbReference type="ARBA" id="ARBA00048743"/>
    </source>
</evidence>
<dbReference type="PANTHER" id="PTHR10344">
    <property type="entry name" value="THYMIDYLATE KINASE"/>
    <property type="match status" value="1"/>
</dbReference>
<dbReference type="OrthoDB" id="9774907at2"/>
<evidence type="ECO:0000256" key="4">
    <source>
        <dbReference type="ARBA" id="ARBA00022679"/>
    </source>
</evidence>
<sequence length="205" mass="23638">MSGLLIAVCGLDGAGKTTQISLLNDWFLIKGKKILLTKQPTDYYRNDTRVREYLDHGICPNMKAIALLSAADRTWHMAKEIEPALHNGVHVISDRYIYSSYAFFRTRGLDYDYLDNIYGTLKKPDLTIFLDLEPEITLKRVMERDGNENMKYEEKDTKVFEQVRSSFLEVLPKDTLFINGALEKNTIHEQIVHRVGILLETRLVP</sequence>